<feature type="compositionally biased region" description="Low complexity" evidence="1">
    <location>
        <begin position="16"/>
        <end position="26"/>
    </location>
</feature>
<dbReference type="Proteomes" id="UP000676336">
    <property type="component" value="Unassembled WGS sequence"/>
</dbReference>
<dbReference type="EMBL" id="CAJOBH010094738">
    <property type="protein sequence ID" value="CAF4583826.1"/>
    <property type="molecule type" value="Genomic_DNA"/>
</dbReference>
<reference evidence="2" key="1">
    <citation type="submission" date="2021-02" db="EMBL/GenBank/DDBJ databases">
        <authorList>
            <person name="Nowell W R."/>
        </authorList>
    </citation>
    <scope>NUCLEOTIDE SEQUENCE</scope>
</reference>
<accession>A0A8S2YSB0</accession>
<evidence type="ECO:0000313" key="3">
    <source>
        <dbReference type="EMBL" id="CAF4782002.1"/>
    </source>
</evidence>
<dbReference type="Proteomes" id="UP000681720">
    <property type="component" value="Unassembled WGS sequence"/>
</dbReference>
<gene>
    <name evidence="2" type="ORF">BYL167_LOCUS39422</name>
    <name evidence="4" type="ORF">GIL414_LOCUS52098</name>
    <name evidence="3" type="ORF">SMN809_LOCUS46386</name>
</gene>
<evidence type="ECO:0000256" key="1">
    <source>
        <dbReference type="SAM" id="MobiDB-lite"/>
    </source>
</evidence>
<evidence type="ECO:0000313" key="4">
    <source>
        <dbReference type="EMBL" id="CAF4906388.1"/>
    </source>
</evidence>
<dbReference type="EMBL" id="CAJOBJ010177639">
    <property type="protein sequence ID" value="CAF4906388.1"/>
    <property type="molecule type" value="Genomic_DNA"/>
</dbReference>
<dbReference type="Proteomes" id="UP000681967">
    <property type="component" value="Unassembled WGS sequence"/>
</dbReference>
<name>A0A8S2YSB0_9BILA</name>
<dbReference type="AlphaFoldDB" id="A0A8S2YSB0"/>
<evidence type="ECO:0000313" key="5">
    <source>
        <dbReference type="Proteomes" id="UP000681967"/>
    </source>
</evidence>
<comment type="caution">
    <text evidence="2">The sequence shown here is derived from an EMBL/GenBank/DDBJ whole genome shotgun (WGS) entry which is preliminary data.</text>
</comment>
<sequence>MSNESSATKFVLPAHSSNSTSITPKSSSPPPPSLSLHCDQQQININGNGILNDGKLASNNYQNGILSDLQTT</sequence>
<feature type="non-terminal residue" evidence="2">
    <location>
        <position position="72"/>
    </location>
</feature>
<organism evidence="2 5">
    <name type="scientific">Rotaria magnacalcarata</name>
    <dbReference type="NCBI Taxonomy" id="392030"/>
    <lineage>
        <taxon>Eukaryota</taxon>
        <taxon>Metazoa</taxon>
        <taxon>Spiralia</taxon>
        <taxon>Gnathifera</taxon>
        <taxon>Rotifera</taxon>
        <taxon>Eurotatoria</taxon>
        <taxon>Bdelloidea</taxon>
        <taxon>Philodinida</taxon>
        <taxon>Philodinidae</taxon>
        <taxon>Rotaria</taxon>
    </lineage>
</organism>
<protein>
    <submittedName>
        <fullName evidence="2">Uncharacterized protein</fullName>
    </submittedName>
</protein>
<evidence type="ECO:0000313" key="2">
    <source>
        <dbReference type="EMBL" id="CAF4583826.1"/>
    </source>
</evidence>
<proteinExistence type="predicted"/>
<feature type="region of interest" description="Disordered" evidence="1">
    <location>
        <begin position="1"/>
        <end position="38"/>
    </location>
</feature>
<dbReference type="EMBL" id="CAJOBI010144230">
    <property type="protein sequence ID" value="CAF4782002.1"/>
    <property type="molecule type" value="Genomic_DNA"/>
</dbReference>